<comment type="caution">
    <text evidence="2">The sequence shown here is derived from an EMBL/GenBank/DDBJ whole genome shotgun (WGS) entry which is preliminary data.</text>
</comment>
<evidence type="ECO:0000313" key="3">
    <source>
        <dbReference type="Proteomes" id="UP000317421"/>
    </source>
</evidence>
<evidence type="ECO:0000313" key="2">
    <source>
        <dbReference type="EMBL" id="TWT99223.1"/>
    </source>
</evidence>
<proteinExistence type="predicted"/>
<dbReference type="PANTHER" id="PTHR36966:SF1">
    <property type="entry name" value="REP-ASSOCIATED TYROSINE TRANSPOSASE"/>
    <property type="match status" value="1"/>
</dbReference>
<dbReference type="AlphaFoldDB" id="A0A5C6AM15"/>
<dbReference type="EMBL" id="SJPR01000001">
    <property type="protein sequence ID" value="TWT99223.1"/>
    <property type="molecule type" value="Genomic_DNA"/>
</dbReference>
<dbReference type="PANTHER" id="PTHR36966">
    <property type="entry name" value="REP-ASSOCIATED TYROSINE TRANSPOSASE"/>
    <property type="match status" value="1"/>
</dbReference>
<dbReference type="Gene3D" id="3.30.70.1290">
    <property type="entry name" value="Transposase IS200-like"/>
    <property type="match status" value="1"/>
</dbReference>
<dbReference type="InterPro" id="IPR052715">
    <property type="entry name" value="RAYT_transposase"/>
</dbReference>
<feature type="domain" description="Transposase IS200-like" evidence="1">
    <location>
        <begin position="13"/>
        <end position="147"/>
    </location>
</feature>
<dbReference type="GO" id="GO:0043565">
    <property type="term" value="F:sequence-specific DNA binding"/>
    <property type="evidence" value="ECO:0007669"/>
    <property type="project" value="TreeGrafter"/>
</dbReference>
<dbReference type="GO" id="GO:0006313">
    <property type="term" value="P:DNA transposition"/>
    <property type="evidence" value="ECO:0007669"/>
    <property type="project" value="InterPro"/>
</dbReference>
<protein>
    <submittedName>
        <fullName evidence="2">Transposase IS200 like protein</fullName>
    </submittedName>
</protein>
<accession>A0A5C6AM15</accession>
<name>A0A5C6AM15_9BACT</name>
<dbReference type="Proteomes" id="UP000317421">
    <property type="component" value="Unassembled WGS sequence"/>
</dbReference>
<organism evidence="2 3">
    <name type="scientific">Botrimarina colliarenosi</name>
    <dbReference type="NCBI Taxonomy" id="2528001"/>
    <lineage>
        <taxon>Bacteria</taxon>
        <taxon>Pseudomonadati</taxon>
        <taxon>Planctomycetota</taxon>
        <taxon>Planctomycetia</taxon>
        <taxon>Pirellulales</taxon>
        <taxon>Lacipirellulaceae</taxon>
        <taxon>Botrimarina</taxon>
    </lineage>
</organism>
<dbReference type="GO" id="GO:0004803">
    <property type="term" value="F:transposase activity"/>
    <property type="evidence" value="ECO:0007669"/>
    <property type="project" value="InterPro"/>
</dbReference>
<keyword evidence="3" id="KW-1185">Reference proteome</keyword>
<dbReference type="InterPro" id="IPR036515">
    <property type="entry name" value="Transposase_17_sf"/>
</dbReference>
<evidence type="ECO:0000259" key="1">
    <source>
        <dbReference type="SMART" id="SM01321"/>
    </source>
</evidence>
<dbReference type="SMART" id="SM01321">
    <property type="entry name" value="Y1_Tnp"/>
    <property type="match status" value="1"/>
</dbReference>
<gene>
    <name evidence="2" type="ORF">Pla108_01580</name>
</gene>
<reference evidence="2 3" key="1">
    <citation type="submission" date="2019-02" db="EMBL/GenBank/DDBJ databases">
        <title>Deep-cultivation of Planctomycetes and their phenomic and genomic characterization uncovers novel biology.</title>
        <authorList>
            <person name="Wiegand S."/>
            <person name="Jogler M."/>
            <person name="Boedeker C."/>
            <person name="Pinto D."/>
            <person name="Vollmers J."/>
            <person name="Rivas-Marin E."/>
            <person name="Kohn T."/>
            <person name="Peeters S.H."/>
            <person name="Heuer A."/>
            <person name="Rast P."/>
            <person name="Oberbeckmann S."/>
            <person name="Bunk B."/>
            <person name="Jeske O."/>
            <person name="Meyerdierks A."/>
            <person name="Storesund J.E."/>
            <person name="Kallscheuer N."/>
            <person name="Luecker S."/>
            <person name="Lage O.M."/>
            <person name="Pohl T."/>
            <person name="Merkel B.J."/>
            <person name="Hornburger P."/>
            <person name="Mueller R.-W."/>
            <person name="Bruemmer F."/>
            <person name="Labrenz M."/>
            <person name="Spormann A.M."/>
            <person name="Op Den Camp H."/>
            <person name="Overmann J."/>
            <person name="Amann R."/>
            <person name="Jetten M.S.M."/>
            <person name="Mascher T."/>
            <person name="Medema M.H."/>
            <person name="Devos D.P."/>
            <person name="Kaster A.-K."/>
            <person name="Ovreas L."/>
            <person name="Rohde M."/>
            <person name="Galperin M.Y."/>
            <person name="Jogler C."/>
        </authorList>
    </citation>
    <scope>NUCLEOTIDE SEQUENCE [LARGE SCALE GENOMIC DNA]</scope>
    <source>
        <strain evidence="2 3">Pla108</strain>
    </source>
</reference>
<sequence length="197" mass="23018">MPPHRKTCRRYDNPGDAHFLTFSCFQRRALLNSDRSREWLIDAIRLGQQKRQFDLWAFVVMPEHAHLIVLPLGETKISQILTTIKQSTSKRALLWLRDNAPDFLEKLRDIQPNGKESHRFWQRGGGYDRNLRSINDIYEKVAYIHDNPVRRGLAQRAVDWRWSSAAAWLDNGDDPLSIDRGSVPPLTILDERVYDRG</sequence>
<dbReference type="InterPro" id="IPR002686">
    <property type="entry name" value="Transposase_17"/>
</dbReference>
<dbReference type="Pfam" id="PF01797">
    <property type="entry name" value="Y1_Tnp"/>
    <property type="match status" value="1"/>
</dbReference>
<dbReference type="NCBIfam" id="NF047646">
    <property type="entry name" value="REP_Tyr_transpos"/>
    <property type="match status" value="1"/>
</dbReference>
<dbReference type="SUPFAM" id="SSF143422">
    <property type="entry name" value="Transposase IS200-like"/>
    <property type="match status" value="1"/>
</dbReference>